<comment type="similarity">
    <text evidence="4 9">In the N-terminal section; belongs to the cytidine and deoxycytidylate deaminase family.</text>
</comment>
<accession>A0A4R6IYL1</accession>
<dbReference type="CDD" id="cd01284">
    <property type="entry name" value="Riboflavin_deaminase-reductase"/>
    <property type="match status" value="1"/>
</dbReference>
<gene>
    <name evidence="14" type="ORF">BC659_2363</name>
</gene>
<evidence type="ECO:0000256" key="4">
    <source>
        <dbReference type="ARBA" id="ARBA00005259"/>
    </source>
</evidence>
<keyword evidence="9" id="KW-0378">Hydrolase</keyword>
<feature type="binding site" evidence="11">
    <location>
        <position position="222"/>
    </location>
    <ligand>
        <name>substrate</name>
    </ligand>
</feature>
<evidence type="ECO:0000256" key="10">
    <source>
        <dbReference type="PIRSR" id="PIRSR006769-1"/>
    </source>
</evidence>
<reference evidence="14 15" key="1">
    <citation type="submission" date="2019-03" db="EMBL/GenBank/DDBJ databases">
        <title>Genomic Encyclopedia of Archaeal and Bacterial Type Strains, Phase II (KMG-II): from individual species to whole genera.</title>
        <authorList>
            <person name="Goeker M."/>
        </authorList>
    </citation>
    <scope>NUCLEOTIDE SEQUENCE [LARGE SCALE GENOMIC DNA]</scope>
    <source>
        <strain evidence="14 15">DSM 28323</strain>
    </source>
</reference>
<dbReference type="RefSeq" id="WP_211340770.1">
    <property type="nucleotide sequence ID" value="NZ_SNWP01000011.1"/>
</dbReference>
<dbReference type="UniPathway" id="UPA00275">
    <property type="reaction ID" value="UER00401"/>
</dbReference>
<dbReference type="EMBL" id="SNWP01000011">
    <property type="protein sequence ID" value="TDO27046.1"/>
    <property type="molecule type" value="Genomic_DNA"/>
</dbReference>
<evidence type="ECO:0000256" key="5">
    <source>
        <dbReference type="ARBA" id="ARBA00007417"/>
    </source>
</evidence>
<protein>
    <recommendedName>
        <fullName evidence="9">Riboflavin biosynthesis protein RibD</fullName>
    </recommendedName>
    <domain>
        <recommendedName>
            <fullName evidence="9">Diaminohydroxyphosphoribosylaminopyrimidine deaminase</fullName>
            <shortName evidence="9">DRAP deaminase</shortName>
            <ecNumber evidence="9">3.5.4.26</ecNumber>
        </recommendedName>
        <alternativeName>
            <fullName evidence="9">Riboflavin-specific deaminase</fullName>
        </alternativeName>
    </domain>
    <domain>
        <recommendedName>
            <fullName evidence="9">5-amino-6-(5-phosphoribosylamino)uracil reductase</fullName>
            <ecNumber evidence="9">1.1.1.193</ecNumber>
        </recommendedName>
        <alternativeName>
            <fullName evidence="9">HTP reductase</fullName>
        </alternativeName>
    </domain>
</protein>
<evidence type="ECO:0000256" key="1">
    <source>
        <dbReference type="ARBA" id="ARBA00002151"/>
    </source>
</evidence>
<dbReference type="InterPro" id="IPR002734">
    <property type="entry name" value="RibDG_C"/>
</dbReference>
<feature type="binding site" evidence="11">
    <location>
        <position position="202"/>
    </location>
    <ligand>
        <name>substrate</name>
    </ligand>
</feature>
<dbReference type="InterPro" id="IPR016193">
    <property type="entry name" value="Cytidine_deaminase-like"/>
</dbReference>
<feature type="binding site" evidence="11">
    <location>
        <position position="225"/>
    </location>
    <ligand>
        <name>substrate</name>
    </ligand>
</feature>
<comment type="caution">
    <text evidence="14">The sequence shown here is derived from an EMBL/GenBank/DDBJ whole genome shotgun (WGS) entry which is preliminary data.</text>
</comment>
<dbReference type="PANTHER" id="PTHR38011">
    <property type="entry name" value="DIHYDROFOLATE REDUCTASE FAMILY PROTEIN (AFU_ORTHOLOGUE AFUA_8G06820)"/>
    <property type="match status" value="1"/>
</dbReference>
<feature type="binding site" evidence="11">
    <location>
        <position position="218"/>
    </location>
    <ligand>
        <name>NADP(+)</name>
        <dbReference type="ChEBI" id="CHEBI:58349"/>
    </ligand>
</feature>
<keyword evidence="9 12" id="KW-0479">Metal-binding</keyword>
<evidence type="ECO:0000256" key="7">
    <source>
        <dbReference type="ARBA" id="ARBA00023002"/>
    </source>
</evidence>
<evidence type="ECO:0000256" key="2">
    <source>
        <dbReference type="ARBA" id="ARBA00004882"/>
    </source>
</evidence>
<feature type="binding site" evidence="12">
    <location>
        <position position="64"/>
    </location>
    <ligand>
        <name>Zn(2+)</name>
        <dbReference type="ChEBI" id="CHEBI:29105"/>
        <note>catalytic</note>
    </ligand>
</feature>
<comment type="catalytic activity">
    <reaction evidence="9">
        <text>5-amino-6-(5-phospho-D-ribitylamino)uracil + NADP(+) = 5-amino-6-(5-phospho-D-ribosylamino)uracil + NADPH + H(+)</text>
        <dbReference type="Rhea" id="RHEA:17845"/>
        <dbReference type="ChEBI" id="CHEBI:15378"/>
        <dbReference type="ChEBI" id="CHEBI:57783"/>
        <dbReference type="ChEBI" id="CHEBI:58349"/>
        <dbReference type="ChEBI" id="CHEBI:58421"/>
        <dbReference type="ChEBI" id="CHEBI:58453"/>
        <dbReference type="EC" id="1.1.1.193"/>
    </reaction>
</comment>
<comment type="pathway">
    <text evidence="3 9">Cofactor biosynthesis; riboflavin biosynthesis; 5-amino-6-(D-ribitylamino)uracil from GTP: step 3/4.</text>
</comment>
<evidence type="ECO:0000259" key="13">
    <source>
        <dbReference type="PROSITE" id="PS51747"/>
    </source>
</evidence>
<comment type="pathway">
    <text evidence="2 9">Cofactor biosynthesis; riboflavin biosynthesis; 5-amino-6-(D-ribitylamino)uracil from GTP: step 2/4.</text>
</comment>
<dbReference type="GO" id="GO:0008703">
    <property type="term" value="F:5-amino-6-(5-phosphoribosylamino)uracil reductase activity"/>
    <property type="evidence" value="ECO:0007669"/>
    <property type="project" value="UniProtKB-EC"/>
</dbReference>
<keyword evidence="9 12" id="KW-0862">Zinc</keyword>
<feature type="domain" description="CMP/dCMP-type deaminase" evidence="13">
    <location>
        <begin position="15"/>
        <end position="133"/>
    </location>
</feature>
<dbReference type="Gene3D" id="3.40.430.10">
    <property type="entry name" value="Dihydrofolate Reductase, subunit A"/>
    <property type="match status" value="1"/>
</dbReference>
<dbReference type="EC" id="3.5.4.26" evidence="9"/>
<keyword evidence="7 9" id="KW-0560">Oxidoreductase</keyword>
<organism evidence="14 15">
    <name type="scientific">Sediminibacterium goheungense</name>
    <dbReference type="NCBI Taxonomy" id="1086393"/>
    <lineage>
        <taxon>Bacteria</taxon>
        <taxon>Pseudomonadati</taxon>
        <taxon>Bacteroidota</taxon>
        <taxon>Chitinophagia</taxon>
        <taxon>Chitinophagales</taxon>
        <taxon>Chitinophagaceae</taxon>
        <taxon>Sediminibacterium</taxon>
    </lineage>
</organism>
<dbReference type="GO" id="GO:0009231">
    <property type="term" value="P:riboflavin biosynthetic process"/>
    <property type="evidence" value="ECO:0007669"/>
    <property type="project" value="UniProtKB-UniPathway"/>
</dbReference>
<dbReference type="GO" id="GO:0008835">
    <property type="term" value="F:diaminohydroxyphosphoribosylaminopyrimidine deaminase activity"/>
    <property type="evidence" value="ECO:0007669"/>
    <property type="project" value="UniProtKB-EC"/>
</dbReference>
<dbReference type="PIRSF" id="PIRSF006769">
    <property type="entry name" value="RibD"/>
    <property type="match status" value="1"/>
</dbReference>
<evidence type="ECO:0000256" key="9">
    <source>
        <dbReference type="PIRNR" id="PIRNR006769"/>
    </source>
</evidence>
<dbReference type="PROSITE" id="PS51747">
    <property type="entry name" value="CYT_DCMP_DEAMINASES_2"/>
    <property type="match status" value="1"/>
</dbReference>
<evidence type="ECO:0000256" key="12">
    <source>
        <dbReference type="PIRSR" id="PIRSR006769-3"/>
    </source>
</evidence>
<comment type="cofactor">
    <cofactor evidence="9 12">
        <name>Zn(2+)</name>
        <dbReference type="ChEBI" id="CHEBI:29105"/>
    </cofactor>
    <text evidence="9 12">Binds 1 zinc ion.</text>
</comment>
<dbReference type="Pfam" id="PF00383">
    <property type="entry name" value="dCMP_cyt_deam_1"/>
    <property type="match status" value="1"/>
</dbReference>
<dbReference type="AlphaFoldDB" id="A0A4R6IYL1"/>
<dbReference type="GO" id="GO:0046872">
    <property type="term" value="F:metal ion binding"/>
    <property type="evidence" value="ECO:0007669"/>
    <property type="project" value="UniProtKB-KW"/>
</dbReference>
<dbReference type="SUPFAM" id="SSF53927">
    <property type="entry name" value="Cytidine deaminase-like"/>
    <property type="match status" value="1"/>
</dbReference>
<name>A0A4R6IYL1_9BACT</name>
<feature type="binding site" evidence="11">
    <location>
        <position position="214"/>
    </location>
    <ligand>
        <name>NADP(+)</name>
        <dbReference type="ChEBI" id="CHEBI:58349"/>
    </ligand>
</feature>
<comment type="similarity">
    <text evidence="5 9">In the C-terminal section; belongs to the HTP reductase family.</text>
</comment>
<dbReference type="SUPFAM" id="SSF53597">
    <property type="entry name" value="Dihydrofolate reductase-like"/>
    <property type="match status" value="1"/>
</dbReference>
<evidence type="ECO:0000313" key="15">
    <source>
        <dbReference type="Proteomes" id="UP000295741"/>
    </source>
</evidence>
<dbReference type="InterPro" id="IPR024072">
    <property type="entry name" value="DHFR-like_dom_sf"/>
</dbReference>
<dbReference type="NCBIfam" id="TIGR00326">
    <property type="entry name" value="eubact_ribD"/>
    <property type="match status" value="1"/>
</dbReference>
<feature type="binding site" evidence="11">
    <location>
        <position position="172"/>
    </location>
    <ligand>
        <name>NADP(+)</name>
        <dbReference type="ChEBI" id="CHEBI:58349"/>
    </ligand>
</feature>
<dbReference type="InterPro" id="IPR004794">
    <property type="entry name" value="Eubact_RibD"/>
</dbReference>
<evidence type="ECO:0000256" key="3">
    <source>
        <dbReference type="ARBA" id="ARBA00004910"/>
    </source>
</evidence>
<evidence type="ECO:0000256" key="8">
    <source>
        <dbReference type="ARBA" id="ARBA00023268"/>
    </source>
</evidence>
<evidence type="ECO:0000256" key="11">
    <source>
        <dbReference type="PIRSR" id="PIRSR006769-2"/>
    </source>
</evidence>
<keyword evidence="9" id="KW-0686">Riboflavin biosynthesis</keyword>
<sequence>MLSSIWLFLSIHMVNLHEVYMQRCIELALLGSGFVAPNPMVGSVLVHEGRIIGEGWHKQYGGPHAEVNCINSVSATDQELIPFSTLYVSLEPCAHYGKTPPCTSLIIEKKIKRVVIGCRDPFDAVNGKGIALLKQSGVEVIEPVLEEEAKALNRRFFCFHRLKRPYIILKWAHTADGFIAADNDERLLITDEATNRLVHQWRAEEASILVGTATVRKDNPSLTNRLWYGKHPLRMMIDRQLKLPTTLHIFHDGHPLIVFNEIKEGKENAVQYVKFDRQPSLIPQILNYCYQHQIQSVLVEGGAALLSSFLDSGCWDEIRTLTNQKLYIEKGLKAPALPSVVPVKKISMGNYEINFYDQHQMVKL</sequence>
<feature type="binding site" evidence="11">
    <location>
        <begin position="302"/>
        <end position="308"/>
    </location>
    <ligand>
        <name>NADP(+)</name>
        <dbReference type="ChEBI" id="CHEBI:58349"/>
    </ligand>
</feature>
<feature type="binding site" evidence="12">
    <location>
        <position position="93"/>
    </location>
    <ligand>
        <name>Zn(2+)</name>
        <dbReference type="ChEBI" id="CHEBI:29105"/>
        <note>catalytic</note>
    </ligand>
</feature>
<comment type="function">
    <text evidence="1 9">Converts 2,5-diamino-6-(ribosylamino)-4(3h)-pyrimidinone 5'-phosphate into 5-amino-6-(ribosylamino)-2,4(1h,3h)-pyrimidinedione 5'-phosphate.</text>
</comment>
<dbReference type="InterPro" id="IPR050765">
    <property type="entry name" value="Riboflavin_Biosynth_HTPR"/>
</dbReference>
<comment type="catalytic activity">
    <reaction evidence="9">
        <text>2,5-diamino-6-hydroxy-4-(5-phosphoribosylamino)-pyrimidine + H2O + H(+) = 5-amino-6-(5-phospho-D-ribosylamino)uracil + NH4(+)</text>
        <dbReference type="Rhea" id="RHEA:21868"/>
        <dbReference type="ChEBI" id="CHEBI:15377"/>
        <dbReference type="ChEBI" id="CHEBI:15378"/>
        <dbReference type="ChEBI" id="CHEBI:28938"/>
        <dbReference type="ChEBI" id="CHEBI:58453"/>
        <dbReference type="ChEBI" id="CHEBI:58614"/>
        <dbReference type="EC" id="3.5.4.26"/>
    </reaction>
</comment>
<feature type="binding site" evidence="12">
    <location>
        <position position="102"/>
    </location>
    <ligand>
        <name>Zn(2+)</name>
        <dbReference type="ChEBI" id="CHEBI:29105"/>
        <note>catalytic</note>
    </ligand>
</feature>
<dbReference type="EC" id="1.1.1.193" evidence="9"/>
<keyword evidence="15" id="KW-1185">Reference proteome</keyword>
<dbReference type="Gene3D" id="3.40.140.10">
    <property type="entry name" value="Cytidine Deaminase, domain 2"/>
    <property type="match status" value="1"/>
</dbReference>
<evidence type="ECO:0000313" key="14">
    <source>
        <dbReference type="EMBL" id="TDO27046.1"/>
    </source>
</evidence>
<proteinExistence type="inferred from homology"/>
<evidence type="ECO:0000256" key="6">
    <source>
        <dbReference type="ARBA" id="ARBA00022857"/>
    </source>
</evidence>
<feature type="active site" description="Proton donor" evidence="10">
    <location>
        <position position="66"/>
    </location>
</feature>
<dbReference type="PANTHER" id="PTHR38011:SF7">
    <property type="entry name" value="2,5-DIAMINO-6-RIBOSYLAMINO-4(3H)-PYRIMIDINONE 5'-PHOSPHATE REDUCTASE"/>
    <property type="match status" value="1"/>
</dbReference>
<dbReference type="Proteomes" id="UP000295741">
    <property type="component" value="Unassembled WGS sequence"/>
</dbReference>
<keyword evidence="8" id="KW-0511">Multifunctional enzyme</keyword>
<dbReference type="Pfam" id="PF01872">
    <property type="entry name" value="RibD_C"/>
    <property type="match status" value="1"/>
</dbReference>
<keyword evidence="6 9" id="KW-0521">NADP</keyword>
<feature type="binding site" evidence="11">
    <location>
        <position position="300"/>
    </location>
    <ligand>
        <name>substrate</name>
    </ligand>
</feature>
<dbReference type="InterPro" id="IPR002125">
    <property type="entry name" value="CMP_dCMP_dom"/>
</dbReference>